<dbReference type="Pfam" id="PF20698">
    <property type="entry name" value="PIN-TPR-GreABC"/>
    <property type="match status" value="1"/>
</dbReference>
<comment type="caution">
    <text evidence="2">The sequence shown here is derived from an EMBL/GenBank/DDBJ whole genome shotgun (WGS) entry which is preliminary data.</text>
</comment>
<evidence type="ECO:0000259" key="1">
    <source>
        <dbReference type="Pfam" id="PF20698"/>
    </source>
</evidence>
<organism evidence="2 3">
    <name type="scientific">Persicitalea jodogahamensis</name>
    <dbReference type="NCBI Taxonomy" id="402147"/>
    <lineage>
        <taxon>Bacteria</taxon>
        <taxon>Pseudomonadati</taxon>
        <taxon>Bacteroidota</taxon>
        <taxon>Cytophagia</taxon>
        <taxon>Cytophagales</taxon>
        <taxon>Spirosomataceae</taxon>
        <taxon>Persicitalea</taxon>
    </lineage>
</organism>
<dbReference type="InterPro" id="IPR048987">
    <property type="entry name" value="PIN-TPR-GreABC"/>
</dbReference>
<reference evidence="2 3" key="1">
    <citation type="journal article" date="2014" name="Int. J. Syst. Evol. Microbiol.">
        <title>Complete genome sequence of Corynebacterium casei LMG S-19264T (=DSM 44701T), isolated from a smear-ripened cheese.</title>
        <authorList>
            <consortium name="US DOE Joint Genome Institute (JGI-PGF)"/>
            <person name="Walter F."/>
            <person name="Albersmeier A."/>
            <person name="Kalinowski J."/>
            <person name="Ruckert C."/>
        </authorList>
    </citation>
    <scope>NUCLEOTIDE SEQUENCE [LARGE SCALE GENOMIC DNA]</scope>
    <source>
        <strain evidence="2 3">KCTC 12866</strain>
    </source>
</reference>
<protein>
    <recommendedName>
        <fullName evidence="1">PIN domain-containing protein</fullName>
    </recommendedName>
</protein>
<accession>A0A8J3GCD0</accession>
<dbReference type="EMBL" id="BMXF01000008">
    <property type="protein sequence ID" value="GHB87860.1"/>
    <property type="molecule type" value="Genomic_DNA"/>
</dbReference>
<evidence type="ECO:0000313" key="3">
    <source>
        <dbReference type="Proteomes" id="UP000598271"/>
    </source>
</evidence>
<keyword evidence="3" id="KW-1185">Reference proteome</keyword>
<dbReference type="SUPFAM" id="SSF50494">
    <property type="entry name" value="Trypsin-like serine proteases"/>
    <property type="match status" value="1"/>
</dbReference>
<proteinExistence type="predicted"/>
<sequence>MESVSSSNIDNLCARLSNNGYPVGSCVLVKPSETSELVYLFTATHCLKEVKSTADLAVEMYNPAEKGFTVFKLNDEIKKIDDPATDLSILEISAAVSGRKIPFIAVGIEYDQGEQYFFRGFPQAVKSLEPEEDYGILQTPSGRVIKGISNHTKISQKCLSEELVKGFSGSGFFVNRKNGKILIGVVSKYNEGLNCFEGVNFIGVNDLLRVGNLEEIQFSKVREAEPEISNPELVGSLNDQLEFAEELYERLMPFSALKAVDKLMVVIQDSSISALDKRKFNARSSYLRANCLREDSKVPDREYCDLFVRAYKLHPQPLKHKERAARAYHDLGQPVESSLIIEEILAEDPLNAYALAIKCQIHSETTVDASVARNPVFKRLKVHYLLKNSGKVSTDSLAEVFQEEKDSLTLPDKISRDELAYWWYLAQYIMQDCLAKIKVYNFHTPVDLKNDSALDYANKLLRLIGKRVNDTEIQDSLTFRIARFDFWFTQYLLTRNSQSVFEMCQLFIGTQHEDQVASPFDKVVLPISEDVPSRITSLCICLLEIEEFLKVTKLLEDYPKERYGLLWQFGGYAFLKLDNHEKASEYFKAYLEEIETIGESEVLNLFGYIEYFYSEKIPVSEIWESITTGRTFESEALRSLLMAFCFRFDDDKRNEVRNLCEKLETYAFTERRFQITIPICLMAIGDLERAEVMLKPLIDFSKPSNELGWYIECLYRMGNKTDQLLKILGRWRLNFEPNHVHIEKELHILGYIRDYQGIEDAARIGLKAFPGSYKYWFSLINAMVRSAKPEKIEEARELMANGAIIMAAKMEWQRAFRLAGLCTTVSLRELGREILYNVLQANFDNSSVKTAYMTTEVMEKESESYEHPEVATEDCVIRLIDDAGKDSVLSLKSSLIESNPLVMLAIGKRVGESFVHNKSLGNAKTYTITMIFDKYVGQKVLLYDELERNPATQPEVESMNIIEEGGFDGMIEKFKSTFGAAGSIRKDSVNKLFEEFKNKKIGFTELAVVIQNDYYQTWQFITSDYNDGFPVVPLNVKRLAFDENKEIVLDYSTLFTLIRIEEVTELTYKYKPFIISQRIVDSLRGQLQEMKLSRPGTHSMSITLDSVTPILIPDDFYINKENELQKIIDWVNKNTRTEVVPEMFEYCIDSPELDVNTQIVVETAMLATKPNRILLSDELFYLNYTLNSLDIKVLSIENFLLDHFRDEYKDVLLPELLKFNYRGLTVDSSVLIGLHEKSNTALTKSSNQHTLFNKSLYGICPLFNDNPNNIASVSRFLKSLYSEPFDLWYKQMTSRRVLGFLFDGANETVLPRLTKLIQRDFRLLGDHLDHVIEDVQFVLGDL</sequence>
<name>A0A8J3GCD0_9BACT</name>
<dbReference type="Proteomes" id="UP000598271">
    <property type="component" value="Unassembled WGS sequence"/>
</dbReference>
<dbReference type="InterPro" id="IPR009003">
    <property type="entry name" value="Peptidase_S1_PA"/>
</dbReference>
<evidence type="ECO:0000313" key="2">
    <source>
        <dbReference type="EMBL" id="GHB87860.1"/>
    </source>
</evidence>
<feature type="domain" description="PIN" evidence="1">
    <location>
        <begin position="1048"/>
        <end position="1184"/>
    </location>
</feature>
<gene>
    <name evidence="2" type="ORF">GCM10007390_49980</name>
</gene>
<dbReference type="RefSeq" id="WP_189568857.1">
    <property type="nucleotide sequence ID" value="NZ_BMXF01000008.1"/>
</dbReference>